<dbReference type="CTD" id="36381945"/>
<accession>A0A090LPU8</accession>
<sequence length="189" mass="22409">MKNLFYFLLSIIIFEKSTSIEDFKECYTKSVEKIEYVFGNFLTTEQGLKFYTDNMNMYLMNKSLFEMSFYHLRNRSKFLNPGQINVFNNVVHNLSTILGSYFSTLKFLTKLSYSFVDIYSSDRKIIDNEVSNNFKKGLPLNTIKREACYSIYKLITEEKKSRIVNQIKILTPSDKFNDCLNEMRRLIKL</sequence>
<gene>
    <name evidence="2 4 5" type="ORF">SRAE_2000422300</name>
</gene>
<dbReference type="WormBase" id="SRAE_2000422300">
    <property type="protein sequence ID" value="SRP02432"/>
    <property type="gene ID" value="WBGene00264452"/>
</dbReference>
<evidence type="ECO:0000313" key="2">
    <source>
        <dbReference type="EMBL" id="CEF69575.1"/>
    </source>
</evidence>
<protein>
    <submittedName>
        <fullName evidence="4">Nematode fatty acid retinoid binding family-containing protein</fullName>
    </submittedName>
</protein>
<dbReference type="AlphaFoldDB" id="A0A090LPU8"/>
<evidence type="ECO:0000313" key="3">
    <source>
        <dbReference type="Proteomes" id="UP000035682"/>
    </source>
</evidence>
<reference evidence="3" key="2">
    <citation type="submission" date="2014-09" db="EMBL/GenBank/DDBJ databases">
        <authorList>
            <person name="Martin A.A."/>
        </authorList>
    </citation>
    <scope>NUCLEOTIDE SEQUENCE</scope>
    <source>
        <strain evidence="3">ED321</strain>
    </source>
</reference>
<evidence type="ECO:0000256" key="1">
    <source>
        <dbReference type="SAM" id="SignalP"/>
    </source>
</evidence>
<keyword evidence="1" id="KW-0732">Signal</keyword>
<reference evidence="2" key="1">
    <citation type="submission" date="2014-09" db="EMBL/GenBank/DDBJ databases">
        <authorList>
            <person name="Aslett A.Martin."/>
        </authorList>
    </citation>
    <scope>NUCLEOTIDE SEQUENCE</scope>
    <source>
        <strain evidence="2">ED321 Heterogonic</strain>
    </source>
</reference>
<evidence type="ECO:0000313" key="5">
    <source>
        <dbReference type="WormBase" id="SRAE_2000422300"/>
    </source>
</evidence>
<dbReference type="Proteomes" id="UP000035682">
    <property type="component" value="Unplaced"/>
</dbReference>
<proteinExistence type="predicted"/>
<keyword evidence="3" id="KW-1185">Reference proteome</keyword>
<dbReference type="RefSeq" id="XP_024508775.1">
    <property type="nucleotide sequence ID" value="XM_024643067.1"/>
</dbReference>
<evidence type="ECO:0000313" key="4">
    <source>
        <dbReference type="WBParaSite" id="SRAE_2000422300.1"/>
    </source>
</evidence>
<organism evidence="2">
    <name type="scientific">Strongyloides ratti</name>
    <name type="common">Parasitic roundworm</name>
    <dbReference type="NCBI Taxonomy" id="34506"/>
    <lineage>
        <taxon>Eukaryota</taxon>
        <taxon>Metazoa</taxon>
        <taxon>Ecdysozoa</taxon>
        <taxon>Nematoda</taxon>
        <taxon>Chromadorea</taxon>
        <taxon>Rhabditida</taxon>
        <taxon>Tylenchina</taxon>
        <taxon>Panagrolaimomorpha</taxon>
        <taxon>Strongyloidoidea</taxon>
        <taxon>Strongyloididae</taxon>
        <taxon>Strongyloides</taxon>
    </lineage>
</organism>
<reference evidence="4" key="3">
    <citation type="submission" date="2020-12" db="UniProtKB">
        <authorList>
            <consortium name="WormBaseParasite"/>
        </authorList>
    </citation>
    <scope>IDENTIFICATION</scope>
</reference>
<feature type="chain" id="PRO_5015031035" evidence="1">
    <location>
        <begin position="20"/>
        <end position="189"/>
    </location>
</feature>
<feature type="signal peptide" evidence="1">
    <location>
        <begin position="1"/>
        <end position="19"/>
    </location>
</feature>
<dbReference type="EMBL" id="LN609529">
    <property type="protein sequence ID" value="CEF69575.1"/>
    <property type="molecule type" value="Genomic_DNA"/>
</dbReference>
<dbReference type="GeneID" id="36381945"/>
<dbReference type="WBParaSite" id="SRAE_2000422300.1">
    <property type="protein sequence ID" value="SRAE_2000422300.1"/>
    <property type="gene ID" value="WBGene00264452"/>
</dbReference>
<name>A0A090LPU8_STRRB</name>